<sequence>MLNACRPLVTSDENIGIAVQHVSSEQDADLSKRSKVGSLSTNQEYFSEMKESSAFSFDQSTIDEYHNDGFVSRNSEDAELCPQQDTDGQTSGSQATLAKKEEIIKALTQEVKFNAKLKKLYHAKQSVPLGTMNLLKDLESHIQNLENQLKDVKSENYRIQQTALDVESKQQNINKKYLSIIEALQMANYHLNQTHWSERQKGIFDFEKYMNLQEGYQALYSFTMKLVRKLHAVRKKLLEKHFAISNTSTELLQTQISLLLAHARFERQKIELEQSNKLHADVRRSLSYSGQDLLNRTVNPQLSFYLPFKLYGSRMVKTEADESDLTLYVNDDLLESEFMEFIESIKKMSGHEGESSGLKSQKRSPTAGRQSNSSIGDFRRSWISASGCQRENSGDRGVSLGVRNLEGLADIGERSSQSSLSSATYKEIQTSANQRRREPVPLSSVTRLSRQKNPSLIRLADAGHVRTMKATFEKPDLLTTTVKHFETPTSLVYGMRCQRDLRPGVKNLSLPRRHDIYYKPQNSFSTRGEEEEVDKGKSEDRRKTFLGLESEQITTKAVVAKDSSDDKSKCVGLREPDETKQTASCTPESSGSNIFSISFTSDDLIVDPQSTGSDMKPIGSQPLLSEPKMNSNLDTHENGHDPASHDVKNEADGQRDTSKTPESSNLPRLKPSLLCGKKEHREHSSTLLKAFNREHVTNVLKPVDPCHKRTSWLSKLRSRK</sequence>
<keyword evidence="4" id="KW-1185">Reference proteome</keyword>
<feature type="region of interest" description="Disordered" evidence="2">
    <location>
        <begin position="605"/>
        <end position="682"/>
    </location>
</feature>
<feature type="compositionally biased region" description="Polar residues" evidence="2">
    <location>
        <begin position="581"/>
        <end position="592"/>
    </location>
</feature>
<feature type="region of interest" description="Disordered" evidence="2">
    <location>
        <begin position="557"/>
        <end position="592"/>
    </location>
</feature>
<keyword evidence="1" id="KW-0175">Coiled coil</keyword>
<dbReference type="OrthoDB" id="5804550at2759"/>
<evidence type="ECO:0000256" key="1">
    <source>
        <dbReference type="SAM" id="Coils"/>
    </source>
</evidence>
<dbReference type="WBParaSite" id="SBAD_0000346201-mRNA-1">
    <property type="protein sequence ID" value="SBAD_0000346201-mRNA-1"/>
    <property type="gene ID" value="SBAD_0000346201"/>
</dbReference>
<name>A0A183II63_9BILA</name>
<dbReference type="AlphaFoldDB" id="A0A183II63"/>
<dbReference type="EMBL" id="UZAM01007678">
    <property type="protein sequence ID" value="VDP00743.1"/>
    <property type="molecule type" value="Genomic_DNA"/>
</dbReference>
<dbReference type="Proteomes" id="UP000270296">
    <property type="component" value="Unassembled WGS sequence"/>
</dbReference>
<evidence type="ECO:0000313" key="4">
    <source>
        <dbReference type="Proteomes" id="UP000270296"/>
    </source>
</evidence>
<feature type="compositionally biased region" description="Polar residues" evidence="2">
    <location>
        <begin position="357"/>
        <end position="375"/>
    </location>
</feature>
<gene>
    <name evidence="3" type="ORF">SBAD_LOCUS3308</name>
</gene>
<feature type="region of interest" description="Disordered" evidence="2">
    <location>
        <begin position="350"/>
        <end position="375"/>
    </location>
</feature>
<evidence type="ECO:0000313" key="5">
    <source>
        <dbReference type="WBParaSite" id="SBAD_0000346201-mRNA-1"/>
    </source>
</evidence>
<evidence type="ECO:0000313" key="3">
    <source>
        <dbReference type="EMBL" id="VDP00743.1"/>
    </source>
</evidence>
<feature type="compositionally biased region" description="Basic and acidic residues" evidence="2">
    <location>
        <begin position="562"/>
        <end position="580"/>
    </location>
</feature>
<proteinExistence type="predicted"/>
<feature type="region of interest" description="Disordered" evidence="2">
    <location>
        <begin position="520"/>
        <end position="540"/>
    </location>
</feature>
<feature type="compositionally biased region" description="Polar residues" evidence="2">
    <location>
        <begin position="419"/>
        <end position="433"/>
    </location>
</feature>
<accession>A0A183II63</accession>
<evidence type="ECO:0000256" key="2">
    <source>
        <dbReference type="SAM" id="MobiDB-lite"/>
    </source>
</evidence>
<feature type="compositionally biased region" description="Basic and acidic residues" evidence="2">
    <location>
        <begin position="634"/>
        <end position="659"/>
    </location>
</feature>
<protein>
    <submittedName>
        <fullName evidence="5">Protein AKNAD1</fullName>
    </submittedName>
</protein>
<feature type="region of interest" description="Disordered" evidence="2">
    <location>
        <begin position="419"/>
        <end position="448"/>
    </location>
</feature>
<reference evidence="5" key="1">
    <citation type="submission" date="2016-06" db="UniProtKB">
        <authorList>
            <consortium name="WormBaseParasite"/>
        </authorList>
    </citation>
    <scope>IDENTIFICATION</scope>
</reference>
<organism evidence="5">
    <name type="scientific">Soboliphyme baturini</name>
    <dbReference type="NCBI Taxonomy" id="241478"/>
    <lineage>
        <taxon>Eukaryota</taxon>
        <taxon>Metazoa</taxon>
        <taxon>Ecdysozoa</taxon>
        <taxon>Nematoda</taxon>
        <taxon>Enoplea</taxon>
        <taxon>Dorylaimia</taxon>
        <taxon>Dioctophymatida</taxon>
        <taxon>Dioctophymatoidea</taxon>
        <taxon>Soboliphymatidae</taxon>
        <taxon>Soboliphyme</taxon>
    </lineage>
</organism>
<reference evidence="3 4" key="2">
    <citation type="submission" date="2018-11" db="EMBL/GenBank/DDBJ databases">
        <authorList>
            <consortium name="Pathogen Informatics"/>
        </authorList>
    </citation>
    <scope>NUCLEOTIDE SEQUENCE [LARGE SCALE GENOMIC DNA]</scope>
</reference>
<feature type="coiled-coil region" evidence="1">
    <location>
        <begin position="135"/>
        <end position="162"/>
    </location>
</feature>